<dbReference type="AlphaFoldDB" id="X0X0T3"/>
<dbReference type="PRINTS" id="PR00033">
    <property type="entry name" value="HTHASNC"/>
</dbReference>
<dbReference type="SUPFAM" id="SSF46785">
    <property type="entry name" value="Winged helix' DNA-binding domain"/>
    <property type="match status" value="1"/>
</dbReference>
<dbReference type="Gene3D" id="1.10.10.10">
    <property type="entry name" value="Winged helix-like DNA-binding domain superfamily/Winged helix DNA-binding domain"/>
    <property type="match status" value="1"/>
</dbReference>
<dbReference type="SUPFAM" id="SSF48008">
    <property type="entry name" value="GntR ligand-binding domain-like"/>
    <property type="match status" value="1"/>
</dbReference>
<protein>
    <recommendedName>
        <fullName evidence="4">HTH gntR-type domain-containing protein</fullName>
    </recommendedName>
</protein>
<sequence length="122" mass="13739">MKNSIMNNNTPKIEHTNLAEKVYRRIIDAVLEGTFSAGERLVCNDIAKHFGVSRTPVREALVRLEKQGFIHSVPRSGTYVNSFTPEELKEIYEIREVLEGVAARMAAISPDPELLKKMRQAG</sequence>
<proteinExistence type="predicted"/>
<dbReference type="Pfam" id="PF00392">
    <property type="entry name" value="GntR"/>
    <property type="match status" value="1"/>
</dbReference>
<dbReference type="InterPro" id="IPR036390">
    <property type="entry name" value="WH_DNA-bd_sf"/>
</dbReference>
<comment type="caution">
    <text evidence="5">The sequence shown here is derived from an EMBL/GenBank/DDBJ whole genome shotgun (WGS) entry which is preliminary data.</text>
</comment>
<feature type="domain" description="HTH gntR-type" evidence="4">
    <location>
        <begin position="16"/>
        <end position="83"/>
    </location>
</feature>
<evidence type="ECO:0000259" key="4">
    <source>
        <dbReference type="PROSITE" id="PS50949"/>
    </source>
</evidence>
<dbReference type="CDD" id="cd07377">
    <property type="entry name" value="WHTH_GntR"/>
    <property type="match status" value="1"/>
</dbReference>
<accession>X0X0T3</accession>
<dbReference type="PANTHER" id="PTHR43537">
    <property type="entry name" value="TRANSCRIPTIONAL REGULATOR, GNTR FAMILY"/>
    <property type="match status" value="1"/>
</dbReference>
<organism evidence="5">
    <name type="scientific">marine sediment metagenome</name>
    <dbReference type="NCBI Taxonomy" id="412755"/>
    <lineage>
        <taxon>unclassified sequences</taxon>
        <taxon>metagenomes</taxon>
        <taxon>ecological metagenomes</taxon>
    </lineage>
</organism>
<gene>
    <name evidence="5" type="ORF">S01H1_72638</name>
</gene>
<feature type="non-terminal residue" evidence="5">
    <location>
        <position position="122"/>
    </location>
</feature>
<dbReference type="GO" id="GO:0043565">
    <property type="term" value="F:sequence-specific DNA binding"/>
    <property type="evidence" value="ECO:0007669"/>
    <property type="project" value="InterPro"/>
</dbReference>
<dbReference type="GO" id="GO:0003700">
    <property type="term" value="F:DNA-binding transcription factor activity"/>
    <property type="evidence" value="ECO:0007669"/>
    <property type="project" value="InterPro"/>
</dbReference>
<dbReference type="EMBL" id="BARS01048467">
    <property type="protein sequence ID" value="GAG36804.1"/>
    <property type="molecule type" value="Genomic_DNA"/>
</dbReference>
<dbReference type="SMART" id="SM00345">
    <property type="entry name" value="HTH_GNTR"/>
    <property type="match status" value="1"/>
</dbReference>
<evidence type="ECO:0000256" key="1">
    <source>
        <dbReference type="ARBA" id="ARBA00023015"/>
    </source>
</evidence>
<dbReference type="InterPro" id="IPR008920">
    <property type="entry name" value="TF_FadR/GntR_C"/>
</dbReference>
<dbReference type="InterPro" id="IPR036388">
    <property type="entry name" value="WH-like_DNA-bd_sf"/>
</dbReference>
<dbReference type="PANTHER" id="PTHR43537:SF24">
    <property type="entry name" value="GLUCONATE OPERON TRANSCRIPTIONAL REPRESSOR"/>
    <property type="match status" value="1"/>
</dbReference>
<dbReference type="Gene3D" id="1.20.120.530">
    <property type="entry name" value="GntR ligand-binding domain-like"/>
    <property type="match status" value="1"/>
</dbReference>
<dbReference type="InterPro" id="IPR000485">
    <property type="entry name" value="AsnC-type_HTH_dom"/>
</dbReference>
<dbReference type="InterPro" id="IPR000524">
    <property type="entry name" value="Tscrpt_reg_HTH_GntR"/>
</dbReference>
<keyword evidence="1" id="KW-0805">Transcription regulation</keyword>
<keyword evidence="2" id="KW-0238">DNA-binding</keyword>
<evidence type="ECO:0000256" key="3">
    <source>
        <dbReference type="ARBA" id="ARBA00023163"/>
    </source>
</evidence>
<name>X0X0T3_9ZZZZ</name>
<reference evidence="5" key="1">
    <citation type="journal article" date="2014" name="Front. Microbiol.">
        <title>High frequency of phylogenetically diverse reductive dehalogenase-homologous genes in deep subseafloor sedimentary metagenomes.</title>
        <authorList>
            <person name="Kawai M."/>
            <person name="Futagami T."/>
            <person name="Toyoda A."/>
            <person name="Takaki Y."/>
            <person name="Nishi S."/>
            <person name="Hori S."/>
            <person name="Arai W."/>
            <person name="Tsubouchi T."/>
            <person name="Morono Y."/>
            <person name="Uchiyama I."/>
            <person name="Ito T."/>
            <person name="Fujiyama A."/>
            <person name="Inagaki F."/>
            <person name="Takami H."/>
        </authorList>
    </citation>
    <scope>NUCLEOTIDE SEQUENCE</scope>
    <source>
        <strain evidence="5">Expedition CK06-06</strain>
    </source>
</reference>
<keyword evidence="3" id="KW-0804">Transcription</keyword>
<dbReference type="PROSITE" id="PS50949">
    <property type="entry name" value="HTH_GNTR"/>
    <property type="match status" value="1"/>
</dbReference>
<evidence type="ECO:0000256" key="2">
    <source>
        <dbReference type="ARBA" id="ARBA00023125"/>
    </source>
</evidence>
<evidence type="ECO:0000313" key="5">
    <source>
        <dbReference type="EMBL" id="GAG36804.1"/>
    </source>
</evidence>